<comment type="pathway">
    <text evidence="1">Mycotoxin biosynthesis.</text>
</comment>
<evidence type="ECO:0008006" key="7">
    <source>
        <dbReference type="Google" id="ProtNLM"/>
    </source>
</evidence>
<dbReference type="InParanoid" id="A0A194XII4"/>
<dbReference type="RefSeq" id="XP_018074328.1">
    <property type="nucleotide sequence ID" value="XM_018207732.1"/>
</dbReference>
<name>A0A194XII4_MOLSC</name>
<keyword evidence="4" id="KW-1133">Transmembrane helix</keyword>
<gene>
    <name evidence="5" type="ORF">LY89DRAFT_467634</name>
</gene>
<feature type="transmembrane region" description="Helical" evidence="4">
    <location>
        <begin position="46"/>
        <end position="65"/>
    </location>
</feature>
<evidence type="ECO:0000256" key="3">
    <source>
        <dbReference type="ARBA" id="ARBA00035112"/>
    </source>
</evidence>
<sequence>MPLSKNFETSQQTGYQKLVDEESVEYDKTEYSSQLSSRHGLLSYRVGFWVLSVLYILTAALWFTVLPSDSSPNIATYGIIDIPFDDVVFMPDPAFETAADSMSEDDPWSRLEPAGRGFIEVPVEVALPDGGTAIEKQYYCISMFHQLHCIASLKAAFGSLMNISHDSDGHLVHLDHCFDYLRQAVMCAGDMTLEPAVEYPEIGRKGVAGWGVEHKCRNFQAMKDFAEEHTYINSTGIL</sequence>
<evidence type="ECO:0000256" key="2">
    <source>
        <dbReference type="ARBA" id="ARBA00023002"/>
    </source>
</evidence>
<accession>A0A194XII4</accession>
<dbReference type="Pfam" id="PF11807">
    <property type="entry name" value="UstYa"/>
    <property type="match status" value="1"/>
</dbReference>
<keyword evidence="4" id="KW-0812">Transmembrane</keyword>
<dbReference type="AlphaFoldDB" id="A0A194XII4"/>
<dbReference type="PANTHER" id="PTHR33365:SF11">
    <property type="entry name" value="TAT PATHWAY SIGNAL SEQUENCE"/>
    <property type="match status" value="1"/>
</dbReference>
<dbReference type="GO" id="GO:0043386">
    <property type="term" value="P:mycotoxin biosynthetic process"/>
    <property type="evidence" value="ECO:0007669"/>
    <property type="project" value="InterPro"/>
</dbReference>
<dbReference type="Proteomes" id="UP000070700">
    <property type="component" value="Unassembled WGS sequence"/>
</dbReference>
<comment type="similarity">
    <text evidence="3">Belongs to the ustYa family.</text>
</comment>
<keyword evidence="2" id="KW-0560">Oxidoreductase</keyword>
<evidence type="ECO:0000256" key="4">
    <source>
        <dbReference type="SAM" id="Phobius"/>
    </source>
</evidence>
<dbReference type="GeneID" id="28817458"/>
<dbReference type="InterPro" id="IPR021765">
    <property type="entry name" value="UstYa-like"/>
</dbReference>
<evidence type="ECO:0000313" key="5">
    <source>
        <dbReference type="EMBL" id="KUJ19973.1"/>
    </source>
</evidence>
<evidence type="ECO:0000256" key="1">
    <source>
        <dbReference type="ARBA" id="ARBA00004685"/>
    </source>
</evidence>
<reference evidence="5 6" key="1">
    <citation type="submission" date="2015-10" db="EMBL/GenBank/DDBJ databases">
        <title>Full genome of DAOMC 229536 Phialocephala scopiformis, a fungal endophyte of spruce producing the potent anti-insectan compound rugulosin.</title>
        <authorList>
            <consortium name="DOE Joint Genome Institute"/>
            <person name="Walker A.K."/>
            <person name="Frasz S.L."/>
            <person name="Seifert K.A."/>
            <person name="Miller J.D."/>
            <person name="Mondo S.J."/>
            <person name="Labutti K."/>
            <person name="Lipzen A."/>
            <person name="Dockter R."/>
            <person name="Kennedy M."/>
            <person name="Grigoriev I.V."/>
            <person name="Spatafora J.W."/>
        </authorList>
    </citation>
    <scope>NUCLEOTIDE SEQUENCE [LARGE SCALE GENOMIC DNA]</scope>
    <source>
        <strain evidence="5 6">CBS 120377</strain>
    </source>
</reference>
<dbReference type="EMBL" id="KQ947410">
    <property type="protein sequence ID" value="KUJ19973.1"/>
    <property type="molecule type" value="Genomic_DNA"/>
</dbReference>
<keyword evidence="4" id="KW-0472">Membrane</keyword>
<dbReference type="KEGG" id="psco:LY89DRAFT_467634"/>
<evidence type="ECO:0000313" key="6">
    <source>
        <dbReference type="Proteomes" id="UP000070700"/>
    </source>
</evidence>
<dbReference type="OrthoDB" id="3687641at2759"/>
<proteinExistence type="inferred from homology"/>
<protein>
    <recommendedName>
        <fullName evidence="7">Oxidase ustYa</fullName>
    </recommendedName>
</protein>
<organism evidence="5 6">
    <name type="scientific">Mollisia scopiformis</name>
    <name type="common">Conifer needle endophyte fungus</name>
    <name type="synonym">Phialocephala scopiformis</name>
    <dbReference type="NCBI Taxonomy" id="149040"/>
    <lineage>
        <taxon>Eukaryota</taxon>
        <taxon>Fungi</taxon>
        <taxon>Dikarya</taxon>
        <taxon>Ascomycota</taxon>
        <taxon>Pezizomycotina</taxon>
        <taxon>Leotiomycetes</taxon>
        <taxon>Helotiales</taxon>
        <taxon>Mollisiaceae</taxon>
        <taxon>Mollisia</taxon>
    </lineage>
</organism>
<keyword evidence="6" id="KW-1185">Reference proteome</keyword>
<dbReference type="PANTHER" id="PTHR33365">
    <property type="entry name" value="YALI0B05434P"/>
    <property type="match status" value="1"/>
</dbReference>
<dbReference type="GO" id="GO:0016491">
    <property type="term" value="F:oxidoreductase activity"/>
    <property type="evidence" value="ECO:0007669"/>
    <property type="project" value="UniProtKB-KW"/>
</dbReference>